<proteinExistence type="inferred from homology"/>
<dbReference type="Proteomes" id="UP001238179">
    <property type="component" value="Chromosome"/>
</dbReference>
<protein>
    <recommendedName>
        <fullName evidence="8">Chaperone protein HtpG</fullName>
    </recommendedName>
    <alternativeName>
        <fullName evidence="8">Heat shock protein HtpG</fullName>
    </alternativeName>
    <alternativeName>
        <fullName evidence="8">High temperature protein G</fullName>
    </alternativeName>
</protein>
<sequence>MSEKHVFKSELQQILNLITHSLYSHKEIFLRELISNASDAIDKIRFNSLQNDPLLEGDRDWKIRLVVDKEARTLTVSDNGIGMDHDALVENLGTIAKSGTKAFLESLKQADAAAKPGLIGQFGVGFYSAFMVADKVTVISRPAGAQGAMKWESDGLGEFTVDPAERAGRGTDVVLHLKEEEKEFLAEYRLRSIVKQFSDFIEHPVVIDADKGEGKTEEETLNSRKALWLRSKVDVTPEEHEAFYKQISDDYDAPAKVIHYAAEGTLEFKALLYIPKRKSWDLQFAEPKVGPRLYINRVQIMDHCEALLPPYLRFVKGVVDCSDLPLNVSRELLQHNPLLEKIQKSLVKNVFQALNDLRASEPETYEGVFKELGPFLKEGLARDFANREQICDLLLVGSLKTEAGRTTTLAQYVEAMPEGQQDIYFLTGEDRAVLEHVPALEAFRHRGWDVLLLTDPIDAFVFPTLPDYKGRAFKAADRHQPELDPEEKKKEEEAAEAYKPLLGLLKGLIGGLKDVRLTRRLKESASCLTSDEDAMDPHMERLLQKLGQGAGPRERVLELNPDHPVVKGLLEIHAKDMTDPRIEAYGRLLHDQALLAEGSRLADPTGFVKRLNDLLLKDALRS</sequence>
<dbReference type="PRINTS" id="PR00775">
    <property type="entry name" value="HEATSHOCK90"/>
</dbReference>
<comment type="similarity">
    <text evidence="2 8">Belongs to the heat shock protein 90 family.</text>
</comment>
<dbReference type="GO" id="GO:0016887">
    <property type="term" value="F:ATP hydrolysis activity"/>
    <property type="evidence" value="ECO:0007669"/>
    <property type="project" value="InterPro"/>
</dbReference>
<dbReference type="GO" id="GO:0140662">
    <property type="term" value="F:ATP-dependent protein folding chaperone"/>
    <property type="evidence" value="ECO:0007669"/>
    <property type="project" value="InterPro"/>
</dbReference>
<feature type="domain" description="Histidine kinase/HSP90-like ATPase" evidence="10">
    <location>
        <begin position="25"/>
        <end position="181"/>
    </location>
</feature>
<dbReference type="InterPro" id="IPR001404">
    <property type="entry name" value="Hsp90_fam"/>
</dbReference>
<feature type="binding site" evidence="9">
    <location>
        <position position="91"/>
    </location>
    <ligand>
        <name>ATP</name>
        <dbReference type="ChEBI" id="CHEBI:30616"/>
    </ligand>
</feature>
<keyword evidence="4 8" id="KW-0547">Nucleotide-binding</keyword>
<dbReference type="AlphaFoldDB" id="A0AA48GRY6"/>
<reference evidence="12" key="1">
    <citation type="journal article" date="2023" name="Int. J. Syst. Evol. Microbiol.">
        <title>Mesoterricola silvestris gen. nov., sp. nov., Mesoterricola sediminis sp. nov., Geothrix oryzae sp. nov., Geothrix edaphica sp. nov., Geothrix rubra sp. nov., and Geothrix limicola sp. nov., six novel members of Acidobacteriota isolated from soils.</title>
        <authorList>
            <person name="Itoh H."/>
            <person name="Sugisawa Y."/>
            <person name="Mise K."/>
            <person name="Xu Z."/>
            <person name="Kuniyasu M."/>
            <person name="Ushijima N."/>
            <person name="Kawano K."/>
            <person name="Kobayashi E."/>
            <person name="Shiratori Y."/>
            <person name="Masuda Y."/>
            <person name="Senoo K."/>
        </authorList>
    </citation>
    <scope>NUCLEOTIDE SEQUENCE [LARGE SCALE GENOMIC DNA]</scope>
    <source>
        <strain evidence="12">W79</strain>
    </source>
</reference>
<feature type="binding site" evidence="9">
    <location>
        <position position="78"/>
    </location>
    <ligand>
        <name>ATP</name>
        <dbReference type="ChEBI" id="CHEBI:30616"/>
    </ligand>
</feature>
<evidence type="ECO:0000313" key="12">
    <source>
        <dbReference type="Proteomes" id="UP001238179"/>
    </source>
</evidence>
<dbReference type="SUPFAM" id="SSF54211">
    <property type="entry name" value="Ribosomal protein S5 domain 2-like"/>
    <property type="match status" value="1"/>
</dbReference>
<keyword evidence="7 8" id="KW-0143">Chaperone</keyword>
<dbReference type="InterPro" id="IPR020575">
    <property type="entry name" value="Hsp90_N"/>
</dbReference>
<evidence type="ECO:0000259" key="10">
    <source>
        <dbReference type="SMART" id="SM00387"/>
    </source>
</evidence>
<feature type="binding site" evidence="9">
    <location>
        <position position="330"/>
    </location>
    <ligand>
        <name>ATP</name>
        <dbReference type="ChEBI" id="CHEBI:30616"/>
    </ligand>
</feature>
<feature type="binding site" evidence="9">
    <location>
        <position position="32"/>
    </location>
    <ligand>
        <name>ATP</name>
        <dbReference type="ChEBI" id="CHEBI:30616"/>
    </ligand>
</feature>
<dbReference type="SMART" id="SM00387">
    <property type="entry name" value="HATPase_c"/>
    <property type="match status" value="1"/>
</dbReference>
<dbReference type="EMBL" id="AP027080">
    <property type="protein sequence ID" value="BDU74575.1"/>
    <property type="molecule type" value="Genomic_DNA"/>
</dbReference>
<keyword evidence="5 8" id="KW-0067">ATP-binding</keyword>
<feature type="region of interest" description="A; substrate-binding" evidence="8">
    <location>
        <begin position="1"/>
        <end position="330"/>
    </location>
</feature>
<dbReference type="Gene3D" id="3.30.230.80">
    <property type="match status" value="1"/>
</dbReference>
<evidence type="ECO:0000256" key="8">
    <source>
        <dbReference type="HAMAP-Rule" id="MF_00505"/>
    </source>
</evidence>
<evidence type="ECO:0000256" key="1">
    <source>
        <dbReference type="ARBA" id="ARBA00004496"/>
    </source>
</evidence>
<keyword evidence="12" id="KW-1185">Reference proteome</keyword>
<dbReference type="InterPro" id="IPR037196">
    <property type="entry name" value="HSP90_C"/>
</dbReference>
<keyword evidence="3 8" id="KW-0963">Cytoplasm</keyword>
<dbReference type="PIRSF" id="PIRSF002583">
    <property type="entry name" value="Hsp90"/>
    <property type="match status" value="1"/>
</dbReference>
<keyword evidence="6 8" id="KW-0346">Stress response</keyword>
<dbReference type="SUPFAM" id="SSF110942">
    <property type="entry name" value="HSP90 C-terminal domain"/>
    <property type="match status" value="1"/>
</dbReference>
<comment type="function">
    <text evidence="8">Molecular chaperone. Has ATPase activity.</text>
</comment>
<dbReference type="RefSeq" id="WP_316413250.1">
    <property type="nucleotide sequence ID" value="NZ_AP027080.1"/>
</dbReference>
<dbReference type="KEGG" id="msil:METEAL_37490"/>
<accession>A0AA48GRY6</accession>
<feature type="binding site" evidence="9">
    <location>
        <begin position="98"/>
        <end position="99"/>
    </location>
    <ligand>
        <name>ATP</name>
        <dbReference type="ChEBI" id="CHEBI:30616"/>
    </ligand>
</feature>
<organism evidence="11 12">
    <name type="scientific">Mesoterricola silvestris</name>
    <dbReference type="NCBI Taxonomy" id="2927979"/>
    <lineage>
        <taxon>Bacteria</taxon>
        <taxon>Pseudomonadati</taxon>
        <taxon>Acidobacteriota</taxon>
        <taxon>Holophagae</taxon>
        <taxon>Holophagales</taxon>
        <taxon>Holophagaceae</taxon>
        <taxon>Mesoterricola</taxon>
    </lineage>
</organism>
<dbReference type="FunFam" id="3.30.565.10:FF:000009">
    <property type="entry name" value="Molecular chaperone HtpG"/>
    <property type="match status" value="1"/>
</dbReference>
<evidence type="ECO:0000256" key="7">
    <source>
        <dbReference type="ARBA" id="ARBA00023186"/>
    </source>
</evidence>
<feature type="binding site" evidence="9">
    <location>
        <position position="171"/>
    </location>
    <ligand>
        <name>ATP</name>
        <dbReference type="ChEBI" id="CHEBI:30616"/>
    </ligand>
</feature>
<evidence type="ECO:0000313" key="11">
    <source>
        <dbReference type="EMBL" id="BDU74575.1"/>
    </source>
</evidence>
<dbReference type="Gene3D" id="1.20.120.790">
    <property type="entry name" value="Heat shock protein 90, C-terminal domain"/>
    <property type="match status" value="1"/>
</dbReference>
<dbReference type="Gene3D" id="3.40.50.11260">
    <property type="match status" value="1"/>
</dbReference>
<evidence type="ECO:0000256" key="2">
    <source>
        <dbReference type="ARBA" id="ARBA00008239"/>
    </source>
</evidence>
<comment type="caution">
    <text evidence="8">Lacks conserved residue(s) required for the propagation of feature annotation.</text>
</comment>
<dbReference type="HAMAP" id="MF_00505">
    <property type="entry name" value="HSP90"/>
    <property type="match status" value="1"/>
</dbReference>
<feature type="binding site" evidence="9">
    <location>
        <position position="83"/>
    </location>
    <ligand>
        <name>ATP</name>
        <dbReference type="ChEBI" id="CHEBI:30616"/>
    </ligand>
</feature>
<evidence type="ECO:0000256" key="3">
    <source>
        <dbReference type="ARBA" id="ARBA00022490"/>
    </source>
</evidence>
<dbReference type="PROSITE" id="PS00298">
    <property type="entry name" value="HSP90"/>
    <property type="match status" value="1"/>
</dbReference>
<dbReference type="GO" id="GO:0005524">
    <property type="term" value="F:ATP binding"/>
    <property type="evidence" value="ECO:0007669"/>
    <property type="project" value="UniProtKB-UniRule"/>
</dbReference>
<name>A0AA48GRY6_9BACT</name>
<dbReference type="InterPro" id="IPR003594">
    <property type="entry name" value="HATPase_dom"/>
</dbReference>
<evidence type="ECO:0000256" key="5">
    <source>
        <dbReference type="ARBA" id="ARBA00022840"/>
    </source>
</evidence>
<evidence type="ECO:0000256" key="9">
    <source>
        <dbReference type="PIRSR" id="PIRSR002583-1"/>
    </source>
</evidence>
<dbReference type="Gene3D" id="3.30.565.10">
    <property type="entry name" value="Histidine kinase-like ATPase, C-terminal domain"/>
    <property type="match status" value="1"/>
</dbReference>
<dbReference type="InterPro" id="IPR020568">
    <property type="entry name" value="Ribosomal_Su5_D2-typ_SF"/>
</dbReference>
<dbReference type="CDD" id="cd16927">
    <property type="entry name" value="HATPase_Hsp90-like"/>
    <property type="match status" value="1"/>
</dbReference>
<evidence type="ECO:0000256" key="6">
    <source>
        <dbReference type="ARBA" id="ARBA00023016"/>
    </source>
</evidence>
<dbReference type="Pfam" id="PF13589">
    <property type="entry name" value="HATPase_c_3"/>
    <property type="match status" value="1"/>
</dbReference>
<comment type="subcellular location">
    <subcellularLocation>
        <location evidence="1 8">Cytoplasm</location>
    </subcellularLocation>
</comment>
<dbReference type="InterPro" id="IPR036890">
    <property type="entry name" value="HATPase_C_sf"/>
</dbReference>
<feature type="region of interest" description="C" evidence="8">
    <location>
        <begin position="542"/>
        <end position="622"/>
    </location>
</feature>
<evidence type="ECO:0000256" key="4">
    <source>
        <dbReference type="ARBA" id="ARBA00022741"/>
    </source>
</evidence>
<feature type="binding site" evidence="9">
    <location>
        <begin position="121"/>
        <end position="126"/>
    </location>
    <ligand>
        <name>ATP</name>
        <dbReference type="ChEBI" id="CHEBI:30616"/>
    </ligand>
</feature>
<dbReference type="Pfam" id="PF00183">
    <property type="entry name" value="HSP90"/>
    <property type="match status" value="1"/>
</dbReference>
<feature type="binding site" evidence="9">
    <location>
        <position position="97"/>
    </location>
    <ligand>
        <name>ATP</name>
        <dbReference type="ChEBI" id="CHEBI:30616"/>
    </ligand>
</feature>
<dbReference type="GO" id="GO:0005737">
    <property type="term" value="C:cytoplasm"/>
    <property type="evidence" value="ECO:0007669"/>
    <property type="project" value="UniProtKB-SubCell"/>
</dbReference>
<comment type="subunit">
    <text evidence="8">Homodimer.</text>
</comment>
<dbReference type="PANTHER" id="PTHR11528">
    <property type="entry name" value="HEAT SHOCK PROTEIN 90 FAMILY MEMBER"/>
    <property type="match status" value="1"/>
</dbReference>
<gene>
    <name evidence="8 11" type="primary">htpG</name>
    <name evidence="11" type="ORF">METEAL_37490</name>
</gene>
<dbReference type="SUPFAM" id="SSF55874">
    <property type="entry name" value="ATPase domain of HSP90 chaperone/DNA topoisomerase II/histidine kinase"/>
    <property type="match status" value="1"/>
</dbReference>
<feature type="binding site" evidence="9">
    <location>
        <position position="36"/>
    </location>
    <ligand>
        <name>ATP</name>
        <dbReference type="ChEBI" id="CHEBI:30616"/>
    </ligand>
</feature>
<dbReference type="NCBIfam" id="NF003555">
    <property type="entry name" value="PRK05218.1"/>
    <property type="match status" value="1"/>
</dbReference>
<dbReference type="InterPro" id="IPR019805">
    <property type="entry name" value="Heat_shock_protein_90_CS"/>
</dbReference>
<dbReference type="GO" id="GO:0051082">
    <property type="term" value="F:unfolded protein binding"/>
    <property type="evidence" value="ECO:0007669"/>
    <property type="project" value="UniProtKB-UniRule"/>
</dbReference>